<evidence type="ECO:0000256" key="4">
    <source>
        <dbReference type="ARBA" id="ARBA00022643"/>
    </source>
</evidence>
<dbReference type="GO" id="GO:0005737">
    <property type="term" value="C:cytoplasm"/>
    <property type="evidence" value="ECO:0007669"/>
    <property type="project" value="TreeGrafter"/>
</dbReference>
<evidence type="ECO:0000313" key="7">
    <source>
        <dbReference type="EMBL" id="QDS94164.1"/>
    </source>
</evidence>
<evidence type="ECO:0000256" key="1">
    <source>
        <dbReference type="ARBA" id="ARBA00001917"/>
    </source>
</evidence>
<dbReference type="EMBL" id="CP036262">
    <property type="protein sequence ID" value="QDS94164.1"/>
    <property type="molecule type" value="Genomic_DNA"/>
</dbReference>
<evidence type="ECO:0000313" key="8">
    <source>
        <dbReference type="Proteomes" id="UP000320672"/>
    </source>
</evidence>
<keyword evidence="4" id="KW-0288">FMN</keyword>
<feature type="compositionally biased region" description="Basic and acidic residues" evidence="6">
    <location>
        <begin position="338"/>
        <end position="348"/>
    </location>
</feature>
<dbReference type="InterPro" id="IPR050074">
    <property type="entry name" value="DHO_dehydrogenase"/>
</dbReference>
<feature type="region of interest" description="Disordered" evidence="6">
    <location>
        <begin position="61"/>
        <end position="80"/>
    </location>
</feature>
<dbReference type="PANTHER" id="PTHR48109:SF3">
    <property type="entry name" value="SLL0744 PROTEIN"/>
    <property type="match status" value="1"/>
</dbReference>
<dbReference type="OrthoDB" id="9794954at2"/>
<dbReference type="AlphaFoldDB" id="A0A517MH06"/>
<dbReference type="InterPro" id="IPR013785">
    <property type="entry name" value="Aldolase_TIM"/>
</dbReference>
<dbReference type="UniPathway" id="UPA00070"/>
<gene>
    <name evidence="7" type="primary">pyrDB_2</name>
    <name evidence="7" type="ORF">FF011L_29420</name>
</gene>
<sequence length="348" mass="37811">MTTELSTAYLGLKLETPIIVGACPLTLEPEKVRQMVDAGAGAIVLPSILQEQLDFQRLKDQDPDGAVQRSGYQPQQDEFNGGPVAYLQTLAKLKDCCSAPVIANLSGTSRGSWLEFANEVEANGADAIELNWRSGVTGPTESSDHIESRLLDLVKELRQRVSIPVAVKLTQHFTNIAAVASKLEKLGVDGLILFAHRPHWDVCVDRMQWNIRWELTPQQSLGAILEGIVHARTGAGKVSIAASGGIRTGEGAVKAMVAGADAVMIASEIYRAGPDAIRNILQGIRAFLDASRFQSLAEFLADRPVPDLCSDRLMHMEYVDPLIRTNDYPDPTPAPTHGRCDSFGHRIP</sequence>
<evidence type="ECO:0000256" key="2">
    <source>
        <dbReference type="ARBA" id="ARBA00004725"/>
    </source>
</evidence>
<dbReference type="Gene3D" id="3.20.20.70">
    <property type="entry name" value="Aldolase class I"/>
    <property type="match status" value="1"/>
</dbReference>
<dbReference type="GO" id="GO:0004589">
    <property type="term" value="F:dihydroorotate dehydrogenase (NAD+) activity"/>
    <property type="evidence" value="ECO:0007669"/>
    <property type="project" value="UniProtKB-EC"/>
</dbReference>
<keyword evidence="3" id="KW-0285">Flavoprotein</keyword>
<comment type="cofactor">
    <cofactor evidence="1">
        <name>FMN</name>
        <dbReference type="ChEBI" id="CHEBI:58210"/>
    </cofactor>
</comment>
<evidence type="ECO:0000256" key="5">
    <source>
        <dbReference type="ARBA" id="ARBA00022975"/>
    </source>
</evidence>
<feature type="region of interest" description="Disordered" evidence="6">
    <location>
        <begin position="326"/>
        <end position="348"/>
    </location>
</feature>
<accession>A0A517MH06</accession>
<comment type="pathway">
    <text evidence="2">Pyrimidine metabolism; UMP biosynthesis via de novo pathway.</text>
</comment>
<dbReference type="RefSeq" id="WP_145352189.1">
    <property type="nucleotide sequence ID" value="NZ_CP036262.1"/>
</dbReference>
<protein>
    <submittedName>
        <fullName evidence="7">Dihydroorotate dehydrogenase B (NAD(+)), catalytic subunit</fullName>
        <ecNumber evidence="7">1.3.1.14</ecNumber>
    </submittedName>
</protein>
<dbReference type="Proteomes" id="UP000320672">
    <property type="component" value="Chromosome"/>
</dbReference>
<dbReference type="PANTHER" id="PTHR48109">
    <property type="entry name" value="DIHYDROOROTATE DEHYDROGENASE (QUINONE), MITOCHONDRIAL-RELATED"/>
    <property type="match status" value="1"/>
</dbReference>
<keyword evidence="7" id="KW-0560">Oxidoreductase</keyword>
<dbReference type="GO" id="GO:0044205">
    <property type="term" value="P:'de novo' UMP biosynthetic process"/>
    <property type="evidence" value="ECO:0007669"/>
    <property type="project" value="UniProtKB-UniPathway"/>
</dbReference>
<keyword evidence="8" id="KW-1185">Reference proteome</keyword>
<evidence type="ECO:0000256" key="6">
    <source>
        <dbReference type="SAM" id="MobiDB-lite"/>
    </source>
</evidence>
<reference evidence="7 8" key="1">
    <citation type="submission" date="2019-02" db="EMBL/GenBank/DDBJ databases">
        <title>Deep-cultivation of Planctomycetes and their phenomic and genomic characterization uncovers novel biology.</title>
        <authorList>
            <person name="Wiegand S."/>
            <person name="Jogler M."/>
            <person name="Boedeker C."/>
            <person name="Pinto D."/>
            <person name="Vollmers J."/>
            <person name="Rivas-Marin E."/>
            <person name="Kohn T."/>
            <person name="Peeters S.H."/>
            <person name="Heuer A."/>
            <person name="Rast P."/>
            <person name="Oberbeckmann S."/>
            <person name="Bunk B."/>
            <person name="Jeske O."/>
            <person name="Meyerdierks A."/>
            <person name="Storesund J.E."/>
            <person name="Kallscheuer N."/>
            <person name="Luecker S."/>
            <person name="Lage O.M."/>
            <person name="Pohl T."/>
            <person name="Merkel B.J."/>
            <person name="Hornburger P."/>
            <person name="Mueller R.-W."/>
            <person name="Bruemmer F."/>
            <person name="Labrenz M."/>
            <person name="Spormann A.M."/>
            <person name="Op den Camp H."/>
            <person name="Overmann J."/>
            <person name="Amann R."/>
            <person name="Jetten M.S.M."/>
            <person name="Mascher T."/>
            <person name="Medema M.H."/>
            <person name="Devos D.P."/>
            <person name="Kaster A.-K."/>
            <person name="Ovreas L."/>
            <person name="Rohde M."/>
            <person name="Galperin M.Y."/>
            <person name="Jogler C."/>
        </authorList>
    </citation>
    <scope>NUCLEOTIDE SEQUENCE [LARGE SCALE GENOMIC DNA]</scope>
    <source>
        <strain evidence="7 8">FF011L</strain>
    </source>
</reference>
<dbReference type="SUPFAM" id="SSF51395">
    <property type="entry name" value="FMN-linked oxidoreductases"/>
    <property type="match status" value="1"/>
</dbReference>
<dbReference type="EC" id="1.3.1.14" evidence="7"/>
<dbReference type="GO" id="GO:0006207">
    <property type="term" value="P:'de novo' pyrimidine nucleobase biosynthetic process"/>
    <property type="evidence" value="ECO:0007669"/>
    <property type="project" value="TreeGrafter"/>
</dbReference>
<keyword evidence="5" id="KW-0665">Pyrimidine biosynthesis</keyword>
<name>A0A517MH06_9BACT</name>
<dbReference type="PIRSF" id="PIRSF000164">
    <property type="entry name" value="DHO_oxidase"/>
    <property type="match status" value="1"/>
</dbReference>
<organism evidence="7 8">
    <name type="scientific">Roseimaritima multifibrata</name>
    <dbReference type="NCBI Taxonomy" id="1930274"/>
    <lineage>
        <taxon>Bacteria</taxon>
        <taxon>Pseudomonadati</taxon>
        <taxon>Planctomycetota</taxon>
        <taxon>Planctomycetia</taxon>
        <taxon>Pirellulales</taxon>
        <taxon>Pirellulaceae</taxon>
        <taxon>Roseimaritima</taxon>
    </lineage>
</organism>
<dbReference type="KEGG" id="rml:FF011L_29420"/>
<dbReference type="InterPro" id="IPR012135">
    <property type="entry name" value="Dihydroorotate_DH_1_2"/>
</dbReference>
<evidence type="ECO:0000256" key="3">
    <source>
        <dbReference type="ARBA" id="ARBA00022630"/>
    </source>
</evidence>
<proteinExistence type="predicted"/>